<evidence type="ECO:0000256" key="1">
    <source>
        <dbReference type="PROSITE-ProRule" id="PRU00520"/>
    </source>
</evidence>
<dbReference type="PANTHER" id="PTHR47268:SF4">
    <property type="entry name" value="ACYLPHOSPHATASE"/>
    <property type="match status" value="1"/>
</dbReference>
<dbReference type="InterPro" id="IPR017968">
    <property type="entry name" value="Acylphosphatase_CS"/>
</dbReference>
<dbReference type="GO" id="GO:0003998">
    <property type="term" value="F:acylphosphatase activity"/>
    <property type="evidence" value="ECO:0007669"/>
    <property type="project" value="UniProtKB-EC"/>
</dbReference>
<comment type="caution">
    <text evidence="5">The sequence shown here is derived from an EMBL/GenBank/DDBJ whole genome shotgun (WGS) entry which is preliminary data.</text>
</comment>
<dbReference type="InterPro" id="IPR036046">
    <property type="entry name" value="Acylphosphatase-like_dom_sf"/>
</dbReference>
<evidence type="ECO:0000256" key="3">
    <source>
        <dbReference type="RuleBase" id="RU004168"/>
    </source>
</evidence>
<organism evidence="5">
    <name type="scientific">Fervidicoccus fontis</name>
    <dbReference type="NCBI Taxonomy" id="683846"/>
    <lineage>
        <taxon>Archaea</taxon>
        <taxon>Thermoproteota</taxon>
        <taxon>Thermoprotei</taxon>
        <taxon>Fervidicoccales</taxon>
        <taxon>Fervidicoccaceae</taxon>
        <taxon>Fervidicoccus</taxon>
    </lineage>
</organism>
<dbReference type="PROSITE" id="PS51160">
    <property type="entry name" value="ACYLPHOSPHATASE_3"/>
    <property type="match status" value="1"/>
</dbReference>
<dbReference type="PRINTS" id="PR00112">
    <property type="entry name" value="ACYLPHPHTASE"/>
</dbReference>
<comment type="similarity">
    <text evidence="3">Belongs to the acylphosphatase family.</text>
</comment>
<keyword evidence="1 2" id="KW-0378">Hydrolase</keyword>
<dbReference type="InterPro" id="IPR001792">
    <property type="entry name" value="Acylphosphatase-like_dom"/>
</dbReference>
<evidence type="ECO:0000259" key="4">
    <source>
        <dbReference type="PROSITE" id="PS51160"/>
    </source>
</evidence>
<evidence type="ECO:0000313" key="5">
    <source>
        <dbReference type="EMBL" id="HDS10810.1"/>
    </source>
</evidence>
<sequence length="90" mass="10282">MARAHILIYGRVQGVFFRKHMKENADKLGLKGWVKNNPDGSVEAIVEGNIEKIKELVKWALTGPPLAHVEKLCVKWMSYKGEFDSFQIIK</sequence>
<dbReference type="PANTHER" id="PTHR47268">
    <property type="entry name" value="ACYLPHOSPHATASE"/>
    <property type="match status" value="1"/>
</dbReference>
<feature type="active site" evidence="1">
    <location>
        <position position="18"/>
    </location>
</feature>
<protein>
    <recommendedName>
        <fullName evidence="1 2">Acylphosphatase</fullName>
        <ecNumber evidence="1 2">3.6.1.7</ecNumber>
    </recommendedName>
</protein>
<dbReference type="SUPFAM" id="SSF54975">
    <property type="entry name" value="Acylphosphatase/BLUF domain-like"/>
    <property type="match status" value="1"/>
</dbReference>
<accession>A0A7C1IDJ1</accession>
<evidence type="ECO:0000256" key="2">
    <source>
        <dbReference type="RuleBase" id="RU000553"/>
    </source>
</evidence>
<dbReference type="InterPro" id="IPR020456">
    <property type="entry name" value="Acylphosphatase"/>
</dbReference>
<dbReference type="EC" id="3.6.1.7" evidence="1 2"/>
<dbReference type="AlphaFoldDB" id="A0A7C1IDJ1"/>
<dbReference type="PROSITE" id="PS00150">
    <property type="entry name" value="ACYLPHOSPHATASE_1"/>
    <property type="match status" value="1"/>
</dbReference>
<dbReference type="EMBL" id="DSDY01000133">
    <property type="protein sequence ID" value="HDS10810.1"/>
    <property type="molecule type" value="Genomic_DNA"/>
</dbReference>
<comment type="catalytic activity">
    <reaction evidence="1 2">
        <text>an acyl phosphate + H2O = a carboxylate + phosphate + H(+)</text>
        <dbReference type="Rhea" id="RHEA:14965"/>
        <dbReference type="ChEBI" id="CHEBI:15377"/>
        <dbReference type="ChEBI" id="CHEBI:15378"/>
        <dbReference type="ChEBI" id="CHEBI:29067"/>
        <dbReference type="ChEBI" id="CHEBI:43474"/>
        <dbReference type="ChEBI" id="CHEBI:59918"/>
        <dbReference type="EC" id="3.6.1.7"/>
    </reaction>
</comment>
<gene>
    <name evidence="5" type="ORF">ENO04_04265</name>
</gene>
<name>A0A7C1IDJ1_9CREN</name>
<feature type="domain" description="Acylphosphatase-like" evidence="4">
    <location>
        <begin position="3"/>
        <end position="90"/>
    </location>
</feature>
<dbReference type="Pfam" id="PF00708">
    <property type="entry name" value="Acylphosphatase"/>
    <property type="match status" value="1"/>
</dbReference>
<reference evidence="5" key="1">
    <citation type="journal article" date="2020" name="mSystems">
        <title>Genome- and Community-Level Interaction Insights into Carbon Utilization and Element Cycling Functions of Hydrothermarchaeota in Hydrothermal Sediment.</title>
        <authorList>
            <person name="Zhou Z."/>
            <person name="Liu Y."/>
            <person name="Xu W."/>
            <person name="Pan J."/>
            <person name="Luo Z.H."/>
            <person name="Li M."/>
        </authorList>
    </citation>
    <scope>NUCLEOTIDE SEQUENCE [LARGE SCALE GENOMIC DNA]</scope>
    <source>
        <strain evidence="5">SpSt-123</strain>
    </source>
</reference>
<feature type="active site" evidence="1">
    <location>
        <position position="36"/>
    </location>
</feature>
<dbReference type="PROSITE" id="PS00151">
    <property type="entry name" value="ACYLPHOSPHATASE_2"/>
    <property type="match status" value="1"/>
</dbReference>
<proteinExistence type="inferred from homology"/>
<dbReference type="Gene3D" id="3.30.70.100">
    <property type="match status" value="1"/>
</dbReference>